<comment type="caution">
    <text evidence="1">The sequence shown here is derived from an EMBL/GenBank/DDBJ whole genome shotgun (WGS) entry which is preliminary data.</text>
</comment>
<organism evidence="1">
    <name type="scientific">Tanacetum cinerariifolium</name>
    <name type="common">Dalmatian daisy</name>
    <name type="synonym">Chrysanthemum cinerariifolium</name>
    <dbReference type="NCBI Taxonomy" id="118510"/>
    <lineage>
        <taxon>Eukaryota</taxon>
        <taxon>Viridiplantae</taxon>
        <taxon>Streptophyta</taxon>
        <taxon>Embryophyta</taxon>
        <taxon>Tracheophyta</taxon>
        <taxon>Spermatophyta</taxon>
        <taxon>Magnoliopsida</taxon>
        <taxon>eudicotyledons</taxon>
        <taxon>Gunneridae</taxon>
        <taxon>Pentapetalae</taxon>
        <taxon>asterids</taxon>
        <taxon>campanulids</taxon>
        <taxon>Asterales</taxon>
        <taxon>Asteraceae</taxon>
        <taxon>Asteroideae</taxon>
        <taxon>Anthemideae</taxon>
        <taxon>Anthemidinae</taxon>
        <taxon>Tanacetum</taxon>
    </lineage>
</organism>
<accession>A0A6L2JB60</accession>
<sequence length="114" mass="12955">MLNKDNYVTWSSRLLCYAKCKPNGKLLENSILHGPYTNDELTAKDAKQVEAGDQAIQTILIGLPEDIYATVDSCNTAQEIWLCVHQMIKGFDIKAQEKKAKLFNEWERFNSTEG</sequence>
<reference evidence="1" key="1">
    <citation type="journal article" date="2019" name="Sci. Rep.">
        <title>Draft genome of Tanacetum cinerariifolium, the natural source of mosquito coil.</title>
        <authorList>
            <person name="Yamashiro T."/>
            <person name="Shiraishi A."/>
            <person name="Satake H."/>
            <person name="Nakayama K."/>
        </authorList>
    </citation>
    <scope>NUCLEOTIDE SEQUENCE</scope>
</reference>
<evidence type="ECO:0000313" key="1">
    <source>
        <dbReference type="EMBL" id="GEU33942.1"/>
    </source>
</evidence>
<protein>
    <submittedName>
        <fullName evidence="1">Uncharacterized protein</fullName>
    </submittedName>
</protein>
<dbReference type="AlphaFoldDB" id="A0A6L2JB60"/>
<dbReference type="EMBL" id="BKCJ010000520">
    <property type="protein sequence ID" value="GEU33942.1"/>
    <property type="molecule type" value="Genomic_DNA"/>
</dbReference>
<proteinExistence type="predicted"/>
<gene>
    <name evidence="1" type="ORF">Tci_005920</name>
</gene>
<name>A0A6L2JB60_TANCI</name>